<dbReference type="RefSeq" id="WP_001220518.1">
    <property type="nucleotide sequence ID" value="NZ_NTUG01000004.1"/>
</dbReference>
<evidence type="ECO:0000313" key="4">
    <source>
        <dbReference type="EMBL" id="PFR90190.1"/>
    </source>
</evidence>
<sequence>MRIKGNYVPKREVLFCSVTVTIGEALEHLNKTGYRCVPVLDEKKENFLGNVYKVDILEYKGSLDDNVVQLLNDKDGYVREDSSFFKIFFTIKKLPYLSVVDEKGVFLGILTHKKVFELLEDAWGVHSSVYSVMVGTQDYNGAIQKLSTVLKKYSGIQSLMTFDNNALLVRRIMFTLGEEFKVEELDVLLQDLEDHGFRVVYVEEMNNPREVETIE</sequence>
<dbReference type="NCBIfam" id="NF038387">
    <property type="entry name" value="CBS_CbpA"/>
    <property type="match status" value="1"/>
</dbReference>
<dbReference type="Proteomes" id="UP000226357">
    <property type="component" value="Unassembled WGS sequence"/>
</dbReference>
<dbReference type="CDD" id="cd02205">
    <property type="entry name" value="CBS_pair_SF"/>
    <property type="match status" value="1"/>
</dbReference>
<feature type="domain" description="CBS" evidence="3">
    <location>
        <begin position="9"/>
        <end position="66"/>
    </location>
</feature>
<comment type="caution">
    <text evidence="4">The sequence shown here is derived from an EMBL/GenBank/DDBJ whole genome shotgun (WGS) entry which is preliminary data.</text>
</comment>
<reference evidence="4 5" key="1">
    <citation type="submission" date="2017-09" db="EMBL/GenBank/DDBJ databases">
        <title>Large-scale bioinformatics analysis of Bacillus genomes uncovers conserved roles of natural products in bacterial physiology.</title>
        <authorList>
            <consortium name="Agbiome Team Llc"/>
            <person name="Bleich R.M."/>
            <person name="Grubbs K.J."/>
            <person name="Santa Maria K.C."/>
            <person name="Allen S.E."/>
            <person name="Farag S."/>
            <person name="Shank E.A."/>
            <person name="Bowers A."/>
        </authorList>
    </citation>
    <scope>NUCLEOTIDE SEQUENCE [LARGE SCALE GENOMIC DNA]</scope>
    <source>
        <strain evidence="4 5">AFS067272</strain>
    </source>
</reference>
<name>A0AA44TCE4_BACCE</name>
<dbReference type="PROSITE" id="PS51371">
    <property type="entry name" value="CBS"/>
    <property type="match status" value="1"/>
</dbReference>
<dbReference type="PIRSF" id="PIRSF035040">
    <property type="entry name" value="UCP035040_CBS_Lmo0553"/>
    <property type="match status" value="1"/>
</dbReference>
<proteinExistence type="predicted"/>
<gene>
    <name evidence="4" type="ORF">COK38_23665</name>
</gene>
<dbReference type="PANTHER" id="PTHR43080">
    <property type="entry name" value="CBS DOMAIN-CONTAINING PROTEIN CBSX3, MITOCHONDRIAL"/>
    <property type="match status" value="1"/>
</dbReference>
<evidence type="ECO:0000313" key="5">
    <source>
        <dbReference type="Proteomes" id="UP000226357"/>
    </source>
</evidence>
<evidence type="ECO:0000256" key="1">
    <source>
        <dbReference type="ARBA" id="ARBA00023122"/>
    </source>
</evidence>
<dbReference type="Gene3D" id="3.10.580.10">
    <property type="entry name" value="CBS-domain"/>
    <property type="match status" value="1"/>
</dbReference>
<dbReference type="Pfam" id="PF00571">
    <property type="entry name" value="CBS"/>
    <property type="match status" value="2"/>
</dbReference>
<dbReference type="PANTHER" id="PTHR43080:SF11">
    <property type="entry name" value="CBS DOMAIN CONTAINING PROTEIN"/>
    <property type="match status" value="1"/>
</dbReference>
<organism evidence="4 5">
    <name type="scientific">Bacillus cereus</name>
    <dbReference type="NCBI Taxonomy" id="1396"/>
    <lineage>
        <taxon>Bacteria</taxon>
        <taxon>Bacillati</taxon>
        <taxon>Bacillota</taxon>
        <taxon>Bacilli</taxon>
        <taxon>Bacillales</taxon>
        <taxon>Bacillaceae</taxon>
        <taxon>Bacillus</taxon>
        <taxon>Bacillus cereus group</taxon>
    </lineage>
</organism>
<protein>
    <recommendedName>
        <fullName evidence="3">CBS domain-containing protein</fullName>
    </recommendedName>
</protein>
<dbReference type="InterPro" id="IPR017036">
    <property type="entry name" value="Lmo0553-like"/>
</dbReference>
<keyword evidence="1 2" id="KW-0129">CBS domain</keyword>
<evidence type="ECO:0000256" key="2">
    <source>
        <dbReference type="PROSITE-ProRule" id="PRU00703"/>
    </source>
</evidence>
<evidence type="ECO:0000259" key="3">
    <source>
        <dbReference type="PROSITE" id="PS51371"/>
    </source>
</evidence>
<dbReference type="SUPFAM" id="SSF54631">
    <property type="entry name" value="CBS-domain pair"/>
    <property type="match status" value="1"/>
</dbReference>
<dbReference type="AlphaFoldDB" id="A0AA44TCE4"/>
<accession>A0AA44TCE4</accession>
<dbReference type="EMBL" id="NVBO01000303">
    <property type="protein sequence ID" value="PFR90190.1"/>
    <property type="molecule type" value="Genomic_DNA"/>
</dbReference>
<dbReference type="InterPro" id="IPR000644">
    <property type="entry name" value="CBS_dom"/>
</dbReference>
<dbReference type="InterPro" id="IPR046342">
    <property type="entry name" value="CBS_dom_sf"/>
</dbReference>
<dbReference type="InterPro" id="IPR051257">
    <property type="entry name" value="Diverse_CBS-Domain"/>
</dbReference>